<protein>
    <submittedName>
        <fullName evidence="2">Uncharacterized protein</fullName>
    </submittedName>
</protein>
<dbReference type="PATRIC" id="fig|186479.3.peg.3101"/>
<reference evidence="2 3" key="1">
    <citation type="submission" date="2015-09" db="EMBL/GenBank/DDBJ databases">
        <title>Draft genome sequence of Kouleothrix aurantiaca JCM 19913.</title>
        <authorList>
            <person name="Hemp J."/>
        </authorList>
    </citation>
    <scope>NUCLEOTIDE SEQUENCE [LARGE SCALE GENOMIC DNA]</scope>
    <source>
        <strain evidence="2 3">COM-B</strain>
    </source>
</reference>
<evidence type="ECO:0000256" key="1">
    <source>
        <dbReference type="SAM" id="MobiDB-lite"/>
    </source>
</evidence>
<keyword evidence="3" id="KW-1185">Reference proteome</keyword>
<name>A0A0N8PSV3_9CHLR</name>
<comment type="caution">
    <text evidence="2">The sequence shown here is derived from an EMBL/GenBank/DDBJ whole genome shotgun (WGS) entry which is preliminary data.</text>
</comment>
<sequence>MGRKSDQAKYVRLELRYERERPGPVFAELEEEAKARNMPLIDHIRDLLTHRHNARHGKPYIEALWVPTVGHAPAEAAPEPAPPEEPPKPRGGRAAAQAWLPKKRS</sequence>
<accession>A0A0N8PSV3</accession>
<evidence type="ECO:0000313" key="3">
    <source>
        <dbReference type="Proteomes" id="UP000050509"/>
    </source>
</evidence>
<proteinExistence type="predicted"/>
<dbReference type="EMBL" id="LJCR01000182">
    <property type="protein sequence ID" value="KPV53765.1"/>
    <property type="molecule type" value="Genomic_DNA"/>
</dbReference>
<feature type="region of interest" description="Disordered" evidence="1">
    <location>
        <begin position="72"/>
        <end position="105"/>
    </location>
</feature>
<dbReference type="Proteomes" id="UP000050509">
    <property type="component" value="Unassembled WGS sequence"/>
</dbReference>
<evidence type="ECO:0000313" key="2">
    <source>
        <dbReference type="EMBL" id="KPV53765.1"/>
    </source>
</evidence>
<organism evidence="2 3">
    <name type="scientific">Kouleothrix aurantiaca</name>
    <dbReference type="NCBI Taxonomy" id="186479"/>
    <lineage>
        <taxon>Bacteria</taxon>
        <taxon>Bacillati</taxon>
        <taxon>Chloroflexota</taxon>
        <taxon>Chloroflexia</taxon>
        <taxon>Chloroflexales</taxon>
        <taxon>Roseiflexineae</taxon>
        <taxon>Roseiflexaceae</taxon>
        <taxon>Kouleothrix</taxon>
    </lineage>
</organism>
<dbReference type="AlphaFoldDB" id="A0A0N8PSV3"/>
<gene>
    <name evidence="2" type="ORF">SE17_07675</name>
</gene>